<dbReference type="InterPro" id="IPR029028">
    <property type="entry name" value="Alpha/beta_knot_MTases"/>
</dbReference>
<evidence type="ECO:0000256" key="6">
    <source>
        <dbReference type="ARBA" id="ARBA00022691"/>
    </source>
</evidence>
<feature type="compositionally biased region" description="Basic and acidic residues" evidence="10">
    <location>
        <begin position="61"/>
        <end position="93"/>
    </location>
</feature>
<protein>
    <recommendedName>
        <fullName evidence="9">rRNA methyltransferase 1, mitochondrial</fullName>
    </recommendedName>
</protein>
<keyword evidence="7" id="KW-0809">Transit peptide</keyword>
<reference evidence="12" key="1">
    <citation type="submission" date="2021-12" db="EMBL/GenBank/DDBJ databases">
        <title>Curvularia clavata genome.</title>
        <authorList>
            <person name="Cao Y."/>
        </authorList>
    </citation>
    <scope>NUCLEOTIDE SEQUENCE</scope>
    <source>
        <strain evidence="12">Yc1106</strain>
    </source>
</reference>
<dbReference type="Gene3D" id="3.30.1330.30">
    <property type="match status" value="1"/>
</dbReference>
<dbReference type="InterPro" id="IPR013123">
    <property type="entry name" value="SpoU_subst-bd"/>
</dbReference>
<dbReference type="Gene3D" id="3.40.1280.10">
    <property type="match status" value="1"/>
</dbReference>
<evidence type="ECO:0000259" key="11">
    <source>
        <dbReference type="SMART" id="SM00967"/>
    </source>
</evidence>
<evidence type="ECO:0000313" key="12">
    <source>
        <dbReference type="EMBL" id="USP81377.1"/>
    </source>
</evidence>
<evidence type="ECO:0000256" key="2">
    <source>
        <dbReference type="ARBA" id="ARBA00007228"/>
    </source>
</evidence>
<feature type="region of interest" description="Disordered" evidence="10">
    <location>
        <begin position="37"/>
        <end position="178"/>
    </location>
</feature>
<dbReference type="InterPro" id="IPR047261">
    <property type="entry name" value="MRM1_MeTrfase_dom"/>
</dbReference>
<dbReference type="SMART" id="SM00967">
    <property type="entry name" value="SpoU_sub_bind"/>
    <property type="match status" value="1"/>
</dbReference>
<dbReference type="InterPro" id="IPR047182">
    <property type="entry name" value="MRM1"/>
</dbReference>
<name>A0A9Q8ZG60_CURCL</name>
<evidence type="ECO:0000256" key="10">
    <source>
        <dbReference type="SAM" id="MobiDB-lite"/>
    </source>
</evidence>
<keyword evidence="5" id="KW-0808">Transferase</keyword>
<comment type="subcellular location">
    <subcellularLocation>
        <location evidence="1">Mitochondrion</location>
    </subcellularLocation>
</comment>
<evidence type="ECO:0000256" key="4">
    <source>
        <dbReference type="ARBA" id="ARBA00022603"/>
    </source>
</evidence>
<proteinExistence type="inferred from homology"/>
<dbReference type="InterPro" id="IPR029026">
    <property type="entry name" value="tRNA_m1G_MTases_N"/>
</dbReference>
<evidence type="ECO:0000256" key="9">
    <source>
        <dbReference type="ARBA" id="ARBA00034881"/>
    </source>
</evidence>
<dbReference type="CDD" id="cd18105">
    <property type="entry name" value="SpoU-like_MRM1"/>
    <property type="match status" value="1"/>
</dbReference>
<dbReference type="PANTHER" id="PTHR46103:SF1">
    <property type="entry name" value="RRNA METHYLTRANSFERASE 1, MITOCHONDRIAL"/>
    <property type="match status" value="1"/>
</dbReference>
<keyword evidence="13" id="KW-1185">Reference proteome</keyword>
<dbReference type="SUPFAM" id="SSF55315">
    <property type="entry name" value="L30e-like"/>
    <property type="match status" value="1"/>
</dbReference>
<dbReference type="VEuPathDB" id="FungiDB:yc1106_08651"/>
<dbReference type="GO" id="GO:0003723">
    <property type="term" value="F:RNA binding"/>
    <property type="evidence" value="ECO:0007669"/>
    <property type="project" value="InterPro"/>
</dbReference>
<evidence type="ECO:0000313" key="13">
    <source>
        <dbReference type="Proteomes" id="UP001056012"/>
    </source>
</evidence>
<accession>A0A9Q8ZG60</accession>
<dbReference type="GO" id="GO:0016435">
    <property type="term" value="F:rRNA (guanine) methyltransferase activity"/>
    <property type="evidence" value="ECO:0007669"/>
    <property type="project" value="TreeGrafter"/>
</dbReference>
<dbReference type="GO" id="GO:0005739">
    <property type="term" value="C:mitochondrion"/>
    <property type="evidence" value="ECO:0007669"/>
    <property type="project" value="UniProtKB-SubCell"/>
</dbReference>
<keyword evidence="8" id="KW-0496">Mitochondrion</keyword>
<dbReference type="OrthoDB" id="270651at2759"/>
<feature type="compositionally biased region" description="Polar residues" evidence="10">
    <location>
        <begin position="106"/>
        <end position="127"/>
    </location>
</feature>
<dbReference type="SUPFAM" id="SSF75217">
    <property type="entry name" value="alpha/beta knot"/>
    <property type="match status" value="1"/>
</dbReference>
<dbReference type="PANTHER" id="PTHR46103">
    <property type="entry name" value="RRNA METHYLTRANSFERASE 1, MITOCHONDRIAL"/>
    <property type="match status" value="1"/>
</dbReference>
<dbReference type="Pfam" id="PF00588">
    <property type="entry name" value="SpoU_methylase"/>
    <property type="match status" value="1"/>
</dbReference>
<sequence>MTHSCINSSSLLRMQRAFLPRTFYRYKSITAAIERGRLGGSGRPFKPRPRTNQNDDDDDGDYRQARSRRGVDIEPLDSLRDGGSRRSRQELPRSRKSSSPVKSHVTHITGSSRSSEGLTSYPANSRNLADGHSKPWHSRRPDTQGPSRERHHREQPGMLSGSRDSKDVQRKLDKGPDSLPYTTAASEFIYGHSSVLAAIKANRRKFYKLYVHARGASRDGFMSQIRAHKLFAITHEVGDEYMRAMDKASSGRPHNGIILESSPLPVPPITELKMASIRNESFSVAIGSQSAEDLVVNGSQDVWTYKSDGWRYPLVLYLDGVVDEGNLGAIARSAYVLGADAIITPTHHTANWSHIAVKASAGAAEAIPLFKVGEPTSFLGKSSRAGWRIYASDAVPRALPVASLNTESGDLESGKVIYTIARSTKRLPVDYCPVAEHPTIVMMGAEGTGLKASLLSLAHYKVGIPLSRRANEIGVDSLNVGVAASILCYDMLQKPKTQTNPANLF</sequence>
<keyword evidence="4" id="KW-0489">Methyltransferase</keyword>
<keyword evidence="6" id="KW-0949">S-adenosyl-L-methionine</keyword>
<keyword evidence="3" id="KW-0698">rRNA processing</keyword>
<evidence type="ECO:0000256" key="7">
    <source>
        <dbReference type="ARBA" id="ARBA00022946"/>
    </source>
</evidence>
<organism evidence="12 13">
    <name type="scientific">Curvularia clavata</name>
    <dbReference type="NCBI Taxonomy" id="95742"/>
    <lineage>
        <taxon>Eukaryota</taxon>
        <taxon>Fungi</taxon>
        <taxon>Dikarya</taxon>
        <taxon>Ascomycota</taxon>
        <taxon>Pezizomycotina</taxon>
        <taxon>Dothideomycetes</taxon>
        <taxon>Pleosporomycetidae</taxon>
        <taxon>Pleosporales</taxon>
        <taxon>Pleosporineae</taxon>
        <taxon>Pleosporaceae</taxon>
        <taxon>Curvularia</taxon>
    </lineage>
</organism>
<dbReference type="Proteomes" id="UP001056012">
    <property type="component" value="Chromosome 7"/>
</dbReference>
<feature type="domain" description="RNA 2-O ribose methyltransferase substrate binding" evidence="11">
    <location>
        <begin position="188"/>
        <end position="267"/>
    </location>
</feature>
<feature type="compositionally biased region" description="Basic and acidic residues" evidence="10">
    <location>
        <begin position="163"/>
        <end position="176"/>
    </location>
</feature>
<evidence type="ECO:0000256" key="1">
    <source>
        <dbReference type="ARBA" id="ARBA00004173"/>
    </source>
</evidence>
<evidence type="ECO:0000256" key="5">
    <source>
        <dbReference type="ARBA" id="ARBA00022679"/>
    </source>
</evidence>
<evidence type="ECO:0000256" key="8">
    <source>
        <dbReference type="ARBA" id="ARBA00023128"/>
    </source>
</evidence>
<dbReference type="EMBL" id="CP089280">
    <property type="protein sequence ID" value="USP81377.1"/>
    <property type="molecule type" value="Genomic_DNA"/>
</dbReference>
<evidence type="ECO:0000256" key="3">
    <source>
        <dbReference type="ARBA" id="ARBA00022552"/>
    </source>
</evidence>
<comment type="similarity">
    <text evidence="2">Belongs to the class IV-like SAM-binding methyltransferase superfamily. RNA methyltransferase TrmH family.</text>
</comment>
<gene>
    <name evidence="12" type="ORF">yc1106_08651</name>
</gene>
<dbReference type="AlphaFoldDB" id="A0A9Q8ZG60"/>
<dbReference type="InterPro" id="IPR029064">
    <property type="entry name" value="Ribosomal_eL30-like_sf"/>
</dbReference>
<dbReference type="InterPro" id="IPR001537">
    <property type="entry name" value="SpoU_MeTrfase"/>
</dbReference>